<organism evidence="2">
    <name type="scientific">uncultured marine bacterium 581</name>
    <dbReference type="NCBI Taxonomy" id="257401"/>
    <lineage>
        <taxon>Bacteria</taxon>
        <taxon>environmental samples</taxon>
    </lineage>
</organism>
<proteinExistence type="predicted"/>
<reference evidence="2" key="1">
    <citation type="submission" date="2003-11" db="EMBL/GenBank/DDBJ databases">
        <authorList>
            <person name="Heidelberg J.F."/>
            <person name="Eisen J.A."/>
            <person name="Nelson W.C."/>
            <person name="DeLong E.F."/>
        </authorList>
    </citation>
    <scope>NUCLEOTIDE SEQUENCE</scope>
</reference>
<evidence type="ECO:0000256" key="1">
    <source>
        <dbReference type="SAM" id="MobiDB-lite"/>
    </source>
</evidence>
<name>Q6SFF1_9BACT</name>
<dbReference type="EMBL" id="AY458648">
    <property type="protein sequence ID" value="AAR38267.1"/>
    <property type="molecule type" value="Genomic_DNA"/>
</dbReference>
<reference evidence="2" key="2">
    <citation type="submission" date="2003-12" db="EMBL/GenBank/DDBJ databases">
        <title>Monterey Bay Coastal Ocean Microbial Observatory environmental clone sequencing.</title>
        <authorList>
            <person name="DeLong E.F."/>
        </authorList>
    </citation>
    <scope>NUCLEOTIDE SEQUENCE</scope>
</reference>
<accession>Q6SFF1</accession>
<dbReference type="AlphaFoldDB" id="Q6SFF1"/>
<evidence type="ECO:0000313" key="2">
    <source>
        <dbReference type="EMBL" id="AAR38267.1"/>
    </source>
</evidence>
<feature type="region of interest" description="Disordered" evidence="1">
    <location>
        <begin position="1"/>
        <end position="35"/>
    </location>
</feature>
<sequence length="35" mass="3717">MRVVQRKPLPAKNRDVSPGTGNGASTRPSKVVISI</sequence>
<protein>
    <submittedName>
        <fullName evidence="2">Uncharacterized protein</fullName>
    </submittedName>
</protein>
<gene>
    <name evidence="2" type="ORF">MBMO_EBAC000-69B03.16</name>
</gene>